<evidence type="ECO:0000313" key="1">
    <source>
        <dbReference type="EMBL" id="ASZ70649.1"/>
    </source>
</evidence>
<gene>
    <name evidence="1" type="ORF">62606_12</name>
</gene>
<keyword evidence="2" id="KW-1185">Reference proteome</keyword>
<organism evidence="1 2">
    <name type="scientific">Lactococcus phage 62606</name>
    <dbReference type="NCBI Taxonomy" id="2024340"/>
    <lineage>
        <taxon>Viruses</taxon>
        <taxon>Duplodnaviria</taxon>
        <taxon>Heunggongvirae</taxon>
        <taxon>Uroviricota</taxon>
        <taxon>Caudoviricetes</taxon>
        <taxon>Ceduovirus</taxon>
        <taxon>Ceduovirus cv62606</taxon>
    </lineage>
</organism>
<proteinExistence type="predicted"/>
<sequence length="56" mass="6776">MIKVKYILDDGSKDWLYEMKDLRSAVECIKEDMETYPRIAMVIVFDEENRKIFEVK</sequence>
<accession>A0A2Z2RUN7</accession>
<reference evidence="1 2" key="1">
    <citation type="submission" date="2017-07" db="EMBL/GenBank/DDBJ databases">
        <title>Comparative genome analysis of members of the virulent lactococcal c2 group phages.</title>
        <authorList>
            <person name="Oliveira J."/>
        </authorList>
    </citation>
    <scope>NUCLEOTIDE SEQUENCE [LARGE SCALE GENOMIC DNA]</scope>
</reference>
<evidence type="ECO:0000313" key="2">
    <source>
        <dbReference type="Proteomes" id="UP000251927"/>
    </source>
</evidence>
<protein>
    <submittedName>
        <fullName evidence="1">Uncharacterized protein</fullName>
    </submittedName>
</protein>
<name>A0A2Z2RUN7_9CAUD</name>
<dbReference type="Proteomes" id="UP000251927">
    <property type="component" value="Segment"/>
</dbReference>
<dbReference type="EMBL" id="MF443123">
    <property type="protein sequence ID" value="ASZ70649.1"/>
    <property type="molecule type" value="Genomic_DNA"/>
</dbReference>